<dbReference type="Pfam" id="PF00112">
    <property type="entry name" value="Peptidase_C1"/>
    <property type="match status" value="1"/>
</dbReference>
<dbReference type="OMA" id="ALKHDQC"/>
<dbReference type="AlphaFoldDB" id="Q22AB1"/>
<dbReference type="PRINTS" id="PR00705">
    <property type="entry name" value="PAPAIN"/>
</dbReference>
<dbReference type="InterPro" id="IPR039417">
    <property type="entry name" value="Peptidase_C1A_papain-like"/>
</dbReference>
<name>Q22AB1_TETTS</name>
<dbReference type="EMBL" id="GG662515">
    <property type="protein sequence ID" value="EAR82238.1"/>
    <property type="molecule type" value="Genomic_DNA"/>
</dbReference>
<accession>Q22AB1</accession>
<dbReference type="PROSITE" id="PS51257">
    <property type="entry name" value="PROKAR_LIPOPROTEIN"/>
    <property type="match status" value="1"/>
</dbReference>
<dbReference type="SUPFAM" id="SSF54001">
    <property type="entry name" value="Cysteine proteinases"/>
    <property type="match status" value="1"/>
</dbReference>
<dbReference type="FunFam" id="3.90.70.10:FF:000103">
    <property type="entry name" value="Hypothetical LOC496748"/>
    <property type="match status" value="1"/>
</dbReference>
<dbReference type="HOGENOM" id="CLU_012184_1_3_1"/>
<dbReference type="InterPro" id="IPR025660">
    <property type="entry name" value="Pept_his_AS"/>
</dbReference>
<dbReference type="OrthoDB" id="190265at2759"/>
<evidence type="ECO:0000259" key="5">
    <source>
        <dbReference type="SMART" id="SM00645"/>
    </source>
</evidence>
<feature type="signal peptide" evidence="4">
    <location>
        <begin position="1"/>
        <end position="18"/>
    </location>
</feature>
<dbReference type="InterPro" id="IPR000169">
    <property type="entry name" value="Pept_cys_AS"/>
</dbReference>
<evidence type="ECO:0000259" key="6">
    <source>
        <dbReference type="SMART" id="SM00848"/>
    </source>
</evidence>
<dbReference type="GO" id="GO:0008234">
    <property type="term" value="F:cysteine-type peptidase activity"/>
    <property type="evidence" value="ECO:0007669"/>
    <property type="project" value="InterPro"/>
</dbReference>
<evidence type="ECO:0000256" key="1">
    <source>
        <dbReference type="ARBA" id="ARBA00008455"/>
    </source>
</evidence>
<dbReference type="Gene3D" id="3.90.70.10">
    <property type="entry name" value="Cysteine proteinases"/>
    <property type="match status" value="1"/>
</dbReference>
<evidence type="ECO:0000256" key="4">
    <source>
        <dbReference type="SAM" id="SignalP"/>
    </source>
</evidence>
<dbReference type="InParanoid" id="Q22AB1"/>
<dbReference type="SMART" id="SM00645">
    <property type="entry name" value="Pept_C1"/>
    <property type="match status" value="1"/>
</dbReference>
<organism evidence="7 8">
    <name type="scientific">Tetrahymena thermophila (strain SB210)</name>
    <dbReference type="NCBI Taxonomy" id="312017"/>
    <lineage>
        <taxon>Eukaryota</taxon>
        <taxon>Sar</taxon>
        <taxon>Alveolata</taxon>
        <taxon>Ciliophora</taxon>
        <taxon>Intramacronucleata</taxon>
        <taxon>Oligohymenophorea</taxon>
        <taxon>Hymenostomatida</taxon>
        <taxon>Tetrahymenina</taxon>
        <taxon>Tetrahymenidae</taxon>
        <taxon>Tetrahymena</taxon>
    </lineage>
</organism>
<feature type="chain" id="PRO_5018699869" evidence="4">
    <location>
        <begin position="19"/>
        <end position="344"/>
    </location>
</feature>
<dbReference type="GeneID" id="7841155"/>
<reference evidence="8" key="1">
    <citation type="journal article" date="2006" name="PLoS Biol.">
        <title>Macronuclear genome sequence of the ciliate Tetrahymena thermophila, a model eukaryote.</title>
        <authorList>
            <person name="Eisen J.A."/>
            <person name="Coyne R.S."/>
            <person name="Wu M."/>
            <person name="Wu D."/>
            <person name="Thiagarajan M."/>
            <person name="Wortman J.R."/>
            <person name="Badger J.H."/>
            <person name="Ren Q."/>
            <person name="Amedeo P."/>
            <person name="Jones K.M."/>
            <person name="Tallon L.J."/>
            <person name="Delcher A.L."/>
            <person name="Salzberg S.L."/>
            <person name="Silva J.C."/>
            <person name="Haas B.J."/>
            <person name="Majoros W.H."/>
            <person name="Farzad M."/>
            <person name="Carlton J.M."/>
            <person name="Smith R.K. Jr."/>
            <person name="Garg J."/>
            <person name="Pearlman R.E."/>
            <person name="Karrer K.M."/>
            <person name="Sun L."/>
            <person name="Manning G."/>
            <person name="Elde N.C."/>
            <person name="Turkewitz A.P."/>
            <person name="Asai D.J."/>
            <person name="Wilkes D.E."/>
            <person name="Wang Y."/>
            <person name="Cai H."/>
            <person name="Collins K."/>
            <person name="Stewart B.A."/>
            <person name="Lee S.R."/>
            <person name="Wilamowska K."/>
            <person name="Weinberg Z."/>
            <person name="Ruzzo W.L."/>
            <person name="Wloga D."/>
            <person name="Gaertig J."/>
            <person name="Frankel J."/>
            <person name="Tsao C.-C."/>
            <person name="Gorovsky M.A."/>
            <person name="Keeling P.J."/>
            <person name="Waller R.F."/>
            <person name="Patron N.J."/>
            <person name="Cherry J.M."/>
            <person name="Stover N.A."/>
            <person name="Krieger C.J."/>
            <person name="del Toro C."/>
            <person name="Ryder H.F."/>
            <person name="Williamson S.C."/>
            <person name="Barbeau R.A."/>
            <person name="Hamilton E.P."/>
            <person name="Orias E."/>
        </authorList>
    </citation>
    <scope>NUCLEOTIDE SEQUENCE [LARGE SCALE GENOMIC DNA]</scope>
    <source>
        <strain evidence="8">SB210</strain>
    </source>
</reference>
<dbReference type="GO" id="GO:0006508">
    <property type="term" value="P:proteolysis"/>
    <property type="evidence" value="ECO:0007669"/>
    <property type="project" value="UniProtKB-KW"/>
</dbReference>
<feature type="domain" description="Cathepsin propeptide inhibitor" evidence="6">
    <location>
        <begin position="33"/>
        <end position="89"/>
    </location>
</feature>
<dbReference type="InterPro" id="IPR000668">
    <property type="entry name" value="Peptidase_C1A_C"/>
</dbReference>
<dbReference type="InterPro" id="IPR013201">
    <property type="entry name" value="Prot_inhib_I29"/>
</dbReference>
<dbReference type="PROSITE" id="PS00639">
    <property type="entry name" value="THIOL_PROTEASE_HIS"/>
    <property type="match status" value="1"/>
</dbReference>
<dbReference type="InterPro" id="IPR013128">
    <property type="entry name" value="Peptidase_C1A"/>
</dbReference>
<dbReference type="RefSeq" id="XP_001029901.1">
    <property type="nucleotide sequence ID" value="XM_001029901.3"/>
</dbReference>
<keyword evidence="8" id="KW-1185">Reference proteome</keyword>
<dbReference type="Proteomes" id="UP000009168">
    <property type="component" value="Unassembled WGS sequence"/>
</dbReference>
<keyword evidence="3" id="KW-1015">Disulfide bond</keyword>
<feature type="domain" description="Peptidase C1A papain C-terminal" evidence="5">
    <location>
        <begin position="131"/>
        <end position="340"/>
    </location>
</feature>
<dbReference type="InterPro" id="IPR038765">
    <property type="entry name" value="Papain-like_cys_pep_sf"/>
</dbReference>
<evidence type="ECO:0000256" key="2">
    <source>
        <dbReference type="ARBA" id="ARBA00023145"/>
    </source>
</evidence>
<dbReference type="SMR" id="Q22AB1"/>
<dbReference type="STRING" id="312017.Q22AB1"/>
<dbReference type="eggNOG" id="KOG1542">
    <property type="taxonomic scope" value="Eukaryota"/>
</dbReference>
<keyword evidence="2" id="KW-0865">Zymogen</keyword>
<dbReference type="PANTHER" id="PTHR12411">
    <property type="entry name" value="CYSTEINE PROTEASE FAMILY C1-RELATED"/>
    <property type="match status" value="1"/>
</dbReference>
<keyword evidence="7" id="KW-0378">Hydrolase</keyword>
<proteinExistence type="inferred from homology"/>
<protein>
    <submittedName>
        <fullName evidence="7">Papain family cysteine protease</fullName>
    </submittedName>
</protein>
<dbReference type="CDD" id="cd02248">
    <property type="entry name" value="Peptidase_C1A"/>
    <property type="match status" value="1"/>
</dbReference>
<dbReference type="Pfam" id="PF08246">
    <property type="entry name" value="Inhibitor_I29"/>
    <property type="match status" value="1"/>
</dbReference>
<evidence type="ECO:0000313" key="7">
    <source>
        <dbReference type="EMBL" id="EAR82238.1"/>
    </source>
</evidence>
<comment type="similarity">
    <text evidence="1">Belongs to the peptidase C1 family.</text>
</comment>
<sequence>MNMKFIVYIFVLVAVASCAYMNETIDPQRLAEFEEFKSKFNKYYHNEHEHHSSFHNYKTSREHIVKHQMENPNAKFGHTKFSDMSPEEFENKMLNFDFSLFKKAKSQGIKLKAEPMKGYLRQGENVDNSDLPESFDWRDKGIITPAKFQNTCGSCWTFATTGVIESQYALKYGELLHFSEQMLLDCDNINQGCRGGLMTDAYQFLQQSGGIQTADTYGDYKNKKDICNFDKAKVKAKVVDWYQIPENEETIRRELVKNGPVAVGINARTLQFYEGGIVDPKNCDDKINHAVLIVGYGVEEGIPYWLIKNQWGAEWGIKGFFKLIRGKKQCGIHTYASIAYVEKV</sequence>
<dbReference type="PROSITE" id="PS00139">
    <property type="entry name" value="THIOL_PROTEASE_CYS"/>
    <property type="match status" value="1"/>
</dbReference>
<keyword evidence="7" id="KW-0645">Protease</keyword>
<dbReference type="SMART" id="SM00848">
    <property type="entry name" value="Inhibitor_I29"/>
    <property type="match status" value="1"/>
</dbReference>
<evidence type="ECO:0000313" key="8">
    <source>
        <dbReference type="Proteomes" id="UP000009168"/>
    </source>
</evidence>
<keyword evidence="4" id="KW-0732">Signal</keyword>
<gene>
    <name evidence="7" type="ORF">TTHERM_01248970</name>
</gene>
<dbReference type="KEGG" id="tet:TTHERM_01248970"/>
<evidence type="ECO:0000256" key="3">
    <source>
        <dbReference type="ARBA" id="ARBA00023157"/>
    </source>
</evidence>